<dbReference type="RefSeq" id="WP_094812731.1">
    <property type="nucleotide sequence ID" value="NZ_NEVU01000002.1"/>
</dbReference>
<reference evidence="7" key="1">
    <citation type="submission" date="2017-05" db="EMBL/GenBank/DDBJ databases">
        <title>Complete and WGS of Bordetella genogroups.</title>
        <authorList>
            <person name="Spilker T."/>
            <person name="Lipuma J."/>
        </authorList>
    </citation>
    <scope>NUCLEOTIDE SEQUENCE [LARGE SCALE GENOMIC DNA]</scope>
    <source>
        <strain evidence="7">AU6712</strain>
    </source>
</reference>
<evidence type="ECO:0000256" key="2">
    <source>
        <dbReference type="ARBA" id="ARBA00023125"/>
    </source>
</evidence>
<dbReference type="Gene3D" id="1.10.357.10">
    <property type="entry name" value="Tetracycline Repressor, domain 2"/>
    <property type="match status" value="1"/>
</dbReference>
<dbReference type="GO" id="GO:0000976">
    <property type="term" value="F:transcription cis-regulatory region binding"/>
    <property type="evidence" value="ECO:0007669"/>
    <property type="project" value="TreeGrafter"/>
</dbReference>
<keyword evidence="3" id="KW-0804">Transcription</keyword>
<dbReference type="PANTHER" id="PTHR30055:SF223">
    <property type="entry name" value="HTH-TYPE TRANSCRIPTIONAL REGULATOR UIDR"/>
    <property type="match status" value="1"/>
</dbReference>
<accession>A0A261VLZ8</accession>
<organism evidence="6 7">
    <name type="scientific">Bordetella genomosp. 12</name>
    <dbReference type="NCBI Taxonomy" id="463035"/>
    <lineage>
        <taxon>Bacteria</taxon>
        <taxon>Pseudomonadati</taxon>
        <taxon>Pseudomonadota</taxon>
        <taxon>Betaproteobacteria</taxon>
        <taxon>Burkholderiales</taxon>
        <taxon>Alcaligenaceae</taxon>
        <taxon>Bordetella</taxon>
    </lineage>
</organism>
<dbReference type="PANTHER" id="PTHR30055">
    <property type="entry name" value="HTH-TYPE TRANSCRIPTIONAL REGULATOR RUTR"/>
    <property type="match status" value="1"/>
</dbReference>
<dbReference type="InterPro" id="IPR050109">
    <property type="entry name" value="HTH-type_TetR-like_transc_reg"/>
</dbReference>
<dbReference type="AlphaFoldDB" id="A0A261VLZ8"/>
<dbReference type="PRINTS" id="PR00455">
    <property type="entry name" value="HTHTETR"/>
</dbReference>
<dbReference type="InterPro" id="IPR036271">
    <property type="entry name" value="Tet_transcr_reg_TetR-rel_C_sf"/>
</dbReference>
<evidence type="ECO:0000259" key="5">
    <source>
        <dbReference type="PROSITE" id="PS50977"/>
    </source>
</evidence>
<gene>
    <name evidence="6" type="ORF">CAL22_10040</name>
</gene>
<evidence type="ECO:0000313" key="6">
    <source>
        <dbReference type="EMBL" id="OZI74781.1"/>
    </source>
</evidence>
<name>A0A261VLZ8_9BORD</name>
<feature type="domain" description="HTH tetR-type" evidence="5">
    <location>
        <begin position="19"/>
        <end position="79"/>
    </location>
</feature>
<dbReference type="Proteomes" id="UP000216429">
    <property type="component" value="Unassembled WGS sequence"/>
</dbReference>
<dbReference type="InterPro" id="IPR009057">
    <property type="entry name" value="Homeodomain-like_sf"/>
</dbReference>
<sequence>MMNSQLDPAPKSRRRLPAELRVSQILDAALAEFSARGYAATRMDDIAQRAQLSKGGLYVHFTSKEEVLSALLDHWLRPIAIDPQAMLSGVRTLRELAERLVSHIHAALAQPALMITFRLLMAEGARLPDLIERWGRDSRAQQEALAELIALAAERGLCRPQAAAHAWLLLSPAVHALVAGIVSGREEIARDRQWRAGHIEMLCALLAPPEPAAARLRSAA</sequence>
<dbReference type="OrthoDB" id="116240at2"/>
<protein>
    <submittedName>
        <fullName evidence="6">TetR family transcriptional regulator</fullName>
    </submittedName>
</protein>
<dbReference type="EMBL" id="NEVU01000002">
    <property type="protein sequence ID" value="OZI74781.1"/>
    <property type="molecule type" value="Genomic_DNA"/>
</dbReference>
<comment type="caution">
    <text evidence="6">The sequence shown here is derived from an EMBL/GenBank/DDBJ whole genome shotgun (WGS) entry which is preliminary data.</text>
</comment>
<dbReference type="Pfam" id="PF00440">
    <property type="entry name" value="TetR_N"/>
    <property type="match status" value="1"/>
</dbReference>
<dbReference type="InterPro" id="IPR001647">
    <property type="entry name" value="HTH_TetR"/>
</dbReference>
<evidence type="ECO:0000256" key="3">
    <source>
        <dbReference type="ARBA" id="ARBA00023163"/>
    </source>
</evidence>
<keyword evidence="7" id="KW-1185">Reference proteome</keyword>
<dbReference type="GO" id="GO:0003700">
    <property type="term" value="F:DNA-binding transcription factor activity"/>
    <property type="evidence" value="ECO:0007669"/>
    <property type="project" value="TreeGrafter"/>
</dbReference>
<feature type="DNA-binding region" description="H-T-H motif" evidence="4">
    <location>
        <begin position="42"/>
        <end position="61"/>
    </location>
</feature>
<evidence type="ECO:0000256" key="1">
    <source>
        <dbReference type="ARBA" id="ARBA00023015"/>
    </source>
</evidence>
<dbReference type="PROSITE" id="PS50977">
    <property type="entry name" value="HTH_TETR_2"/>
    <property type="match status" value="1"/>
</dbReference>
<dbReference type="SUPFAM" id="SSF48498">
    <property type="entry name" value="Tetracyclin repressor-like, C-terminal domain"/>
    <property type="match status" value="1"/>
</dbReference>
<dbReference type="SUPFAM" id="SSF46689">
    <property type="entry name" value="Homeodomain-like"/>
    <property type="match status" value="1"/>
</dbReference>
<dbReference type="FunFam" id="1.10.10.60:FF:000141">
    <property type="entry name" value="TetR family transcriptional regulator"/>
    <property type="match status" value="1"/>
</dbReference>
<keyword evidence="2 4" id="KW-0238">DNA-binding</keyword>
<proteinExistence type="predicted"/>
<keyword evidence="1" id="KW-0805">Transcription regulation</keyword>
<evidence type="ECO:0000313" key="7">
    <source>
        <dbReference type="Proteomes" id="UP000216429"/>
    </source>
</evidence>
<evidence type="ECO:0000256" key="4">
    <source>
        <dbReference type="PROSITE-ProRule" id="PRU00335"/>
    </source>
</evidence>